<evidence type="ECO:0000256" key="3">
    <source>
        <dbReference type="ARBA" id="ARBA00023163"/>
    </source>
</evidence>
<name>A0A6G1TXI9_9BACT</name>
<dbReference type="GO" id="GO:0043565">
    <property type="term" value="F:sequence-specific DNA binding"/>
    <property type="evidence" value="ECO:0007669"/>
    <property type="project" value="InterPro"/>
</dbReference>
<feature type="transmembrane region" description="Helical" evidence="4">
    <location>
        <begin position="173"/>
        <end position="197"/>
    </location>
</feature>
<feature type="domain" description="HTH araC/xylS-type" evidence="5">
    <location>
        <begin position="270"/>
        <end position="371"/>
    </location>
</feature>
<dbReference type="SMART" id="SM00342">
    <property type="entry name" value="HTH_ARAC"/>
    <property type="match status" value="1"/>
</dbReference>
<feature type="transmembrane region" description="Helical" evidence="4">
    <location>
        <begin position="104"/>
        <end position="122"/>
    </location>
</feature>
<proteinExistence type="predicted"/>
<gene>
    <name evidence="6" type="ORF">F7D73_03415</name>
</gene>
<dbReference type="Gene3D" id="1.10.10.60">
    <property type="entry name" value="Homeodomain-like"/>
    <property type="match status" value="1"/>
</dbReference>
<reference evidence="6 7" key="1">
    <citation type="submission" date="2019-09" db="EMBL/GenBank/DDBJ databases">
        <title>Distinct polysaccharide growth profiles of human intestinal Prevotella copri isolates.</title>
        <authorList>
            <person name="Fehlner-Peach H."/>
            <person name="Magnabosco C."/>
            <person name="Raghavan V."/>
            <person name="Scher J.U."/>
            <person name="Tett A."/>
            <person name="Cox L.M."/>
            <person name="Gottsegen C."/>
            <person name="Watters A."/>
            <person name="Wiltshire- Gordon J.D."/>
            <person name="Segata N."/>
            <person name="Bonneau R."/>
            <person name="Littman D.R."/>
        </authorList>
    </citation>
    <scope>NUCLEOTIDE SEQUENCE [LARGE SCALE GENOMIC DNA]</scope>
    <source>
        <strain evidence="7">iA622</strain>
    </source>
</reference>
<feature type="transmembrane region" description="Helical" evidence="4">
    <location>
        <begin position="41"/>
        <end position="59"/>
    </location>
</feature>
<dbReference type="SUPFAM" id="SSF46689">
    <property type="entry name" value="Homeodomain-like"/>
    <property type="match status" value="1"/>
</dbReference>
<dbReference type="OrthoDB" id="1070947at2"/>
<evidence type="ECO:0000313" key="7">
    <source>
        <dbReference type="Proteomes" id="UP000480425"/>
    </source>
</evidence>
<feature type="transmembrane region" description="Helical" evidence="4">
    <location>
        <begin position="134"/>
        <end position="152"/>
    </location>
</feature>
<evidence type="ECO:0000313" key="6">
    <source>
        <dbReference type="EMBL" id="MQN80022.1"/>
    </source>
</evidence>
<dbReference type="InterPro" id="IPR018060">
    <property type="entry name" value="HTH_AraC"/>
</dbReference>
<keyword evidence="4" id="KW-0472">Membrane</keyword>
<accession>A0A6G1TXI9</accession>
<keyword evidence="2" id="KW-0238">DNA-binding</keyword>
<evidence type="ECO:0000256" key="1">
    <source>
        <dbReference type="ARBA" id="ARBA00023015"/>
    </source>
</evidence>
<organism evidence="6 7">
    <name type="scientific">Segatella copri</name>
    <dbReference type="NCBI Taxonomy" id="165179"/>
    <lineage>
        <taxon>Bacteria</taxon>
        <taxon>Pseudomonadati</taxon>
        <taxon>Bacteroidota</taxon>
        <taxon>Bacteroidia</taxon>
        <taxon>Bacteroidales</taxon>
        <taxon>Prevotellaceae</taxon>
        <taxon>Segatella</taxon>
    </lineage>
</organism>
<dbReference type="AlphaFoldDB" id="A0A6G1TXI9"/>
<feature type="transmembrane region" description="Helical" evidence="4">
    <location>
        <begin position="6"/>
        <end position="29"/>
    </location>
</feature>
<dbReference type="PANTHER" id="PTHR43280">
    <property type="entry name" value="ARAC-FAMILY TRANSCRIPTIONAL REGULATOR"/>
    <property type="match status" value="1"/>
</dbReference>
<evidence type="ECO:0000259" key="5">
    <source>
        <dbReference type="PROSITE" id="PS01124"/>
    </source>
</evidence>
<sequence>MTSLFILQLVCCVITAMLALQLAMASLQVRWKVWRYEISRWLLVASMLFFSVHYLLQMVHGLRAQGTDVGAAFNILFYTPVAFAITLSIINIESTGSKVRRHCLRSMMAYILIALVFVIGIFQNRSLHIGNMFYVMLGLFVASMAYFIFVIRKETNTQRQKLMENFGSDLIPYVRYSQASIILLYLTAGLLPVAILFNTLLYIIGPLMLLSVIFFVHTFIAMGYYITPKGVISDENDAEAKVTEAEDINDDKNTHSTNILTANRKMEIELALKKWCEEGCYKDYEVSIYSLATKLGYKKIELTEYFNQSEYTNFRTWLSDIRFNEAVRMMKANPEYSIDAISTECGFSSHTWIYRIFKQKTGMSPSQWRQQFASI</sequence>
<evidence type="ECO:0000256" key="2">
    <source>
        <dbReference type="ARBA" id="ARBA00023125"/>
    </source>
</evidence>
<dbReference type="InterPro" id="IPR009057">
    <property type="entry name" value="Homeodomain-like_sf"/>
</dbReference>
<feature type="transmembrane region" description="Helical" evidence="4">
    <location>
        <begin position="71"/>
        <end position="92"/>
    </location>
</feature>
<keyword evidence="1" id="KW-0805">Transcription regulation</keyword>
<evidence type="ECO:0000256" key="4">
    <source>
        <dbReference type="SAM" id="Phobius"/>
    </source>
</evidence>
<dbReference type="PROSITE" id="PS01124">
    <property type="entry name" value="HTH_ARAC_FAMILY_2"/>
    <property type="match status" value="1"/>
</dbReference>
<dbReference type="GO" id="GO:0003700">
    <property type="term" value="F:DNA-binding transcription factor activity"/>
    <property type="evidence" value="ECO:0007669"/>
    <property type="project" value="InterPro"/>
</dbReference>
<dbReference type="PANTHER" id="PTHR43280:SF29">
    <property type="entry name" value="ARAC-FAMILY TRANSCRIPTIONAL REGULATOR"/>
    <property type="match status" value="1"/>
</dbReference>
<dbReference type="RefSeq" id="WP_153122296.1">
    <property type="nucleotide sequence ID" value="NZ_VZCB01000033.1"/>
</dbReference>
<dbReference type="Pfam" id="PF12833">
    <property type="entry name" value="HTH_18"/>
    <property type="match status" value="1"/>
</dbReference>
<keyword evidence="4" id="KW-0812">Transmembrane</keyword>
<dbReference type="EMBL" id="VZCB01000033">
    <property type="protein sequence ID" value="MQN80022.1"/>
    <property type="molecule type" value="Genomic_DNA"/>
</dbReference>
<comment type="caution">
    <text evidence="6">The sequence shown here is derived from an EMBL/GenBank/DDBJ whole genome shotgun (WGS) entry which is preliminary data.</text>
</comment>
<keyword evidence="3" id="KW-0804">Transcription</keyword>
<keyword evidence="4" id="KW-1133">Transmembrane helix</keyword>
<dbReference type="Proteomes" id="UP000480425">
    <property type="component" value="Unassembled WGS sequence"/>
</dbReference>
<protein>
    <submittedName>
        <fullName evidence="6">Helix-turn-helix transcriptional regulator</fullName>
    </submittedName>
</protein>
<feature type="transmembrane region" description="Helical" evidence="4">
    <location>
        <begin position="203"/>
        <end position="226"/>
    </location>
</feature>